<reference evidence="5 6" key="1">
    <citation type="journal article" date="2009" name="Genome Res.">
        <title>Comparative genomics of the fungal pathogens Candida dubliniensis and Candida albicans.</title>
        <authorList>
            <person name="Jackson A.P."/>
            <person name="Gamble J.A."/>
            <person name="Yeomans T."/>
            <person name="Moran G.P."/>
            <person name="Saunders D."/>
            <person name="Harris D."/>
            <person name="Aslett M."/>
            <person name="Barrell J.F."/>
            <person name="Butler G."/>
            <person name="Citiulo F."/>
            <person name="Coleman D.C."/>
            <person name="de Groot P.W.J."/>
            <person name="Goodwin T.J."/>
            <person name="Quail M.A."/>
            <person name="McQuillan J."/>
            <person name="Munro C.A."/>
            <person name="Pain A."/>
            <person name="Poulter R.T."/>
            <person name="Rajandream M.A."/>
            <person name="Renauld H."/>
            <person name="Spiering M.J."/>
            <person name="Tivey A."/>
            <person name="Gow N.A.R."/>
            <person name="Barrell B."/>
            <person name="Sullivan D.J."/>
            <person name="Berriman M."/>
        </authorList>
    </citation>
    <scope>NUCLEOTIDE SEQUENCE [LARGE SCALE GENOMIC DNA]</scope>
    <source>
        <strain evidence="6">CD36 / ATCC MYA-646 / CBS 7987 / NCPF 3949 / NRRL Y-17841</strain>
    </source>
</reference>
<dbReference type="Pfam" id="PF00172">
    <property type="entry name" value="Zn_clus"/>
    <property type="match status" value="1"/>
</dbReference>
<dbReference type="PROSITE" id="PS00463">
    <property type="entry name" value="ZN2_CY6_FUNGAL_1"/>
    <property type="match status" value="1"/>
</dbReference>
<gene>
    <name evidence="4" type="ordered locus">Cd36_07140</name>
    <name evidence="5" type="ORF">CD36_07140</name>
</gene>
<dbReference type="PANTHER" id="PTHR37534">
    <property type="entry name" value="TRANSCRIPTIONAL ACTIVATOR PROTEIN UGA3"/>
    <property type="match status" value="1"/>
</dbReference>
<feature type="domain" description="Zn(2)-C6 fungal-type" evidence="3">
    <location>
        <begin position="18"/>
        <end position="48"/>
    </location>
</feature>
<dbReference type="RefSeq" id="XP_002417371.1">
    <property type="nucleotide sequence ID" value="XM_002417326.1"/>
</dbReference>
<name>B9W8F0_CANDC</name>
<dbReference type="SUPFAM" id="SSF57701">
    <property type="entry name" value="Zn2/Cys6 DNA-binding domain"/>
    <property type="match status" value="1"/>
</dbReference>
<dbReference type="InterPro" id="IPR001138">
    <property type="entry name" value="Zn2Cys6_DnaBD"/>
</dbReference>
<evidence type="ECO:0000313" key="5">
    <source>
        <dbReference type="EMBL" id="CAX45020.1"/>
    </source>
</evidence>
<dbReference type="CGD" id="CAL0000169215">
    <property type="gene designation" value="Cd36_07140"/>
</dbReference>
<dbReference type="OrthoDB" id="415590at2759"/>
<dbReference type="PANTHER" id="PTHR37534:SF46">
    <property type="entry name" value="ZN(II)2CYS6 TRANSCRIPTION FACTOR (EUROFUNG)"/>
    <property type="match status" value="1"/>
</dbReference>
<evidence type="ECO:0000259" key="3">
    <source>
        <dbReference type="PROSITE" id="PS50048"/>
    </source>
</evidence>
<proteinExistence type="predicted"/>
<dbReference type="HOGENOM" id="CLU_1402240_0_0_1"/>
<protein>
    <recommendedName>
        <fullName evidence="3">Zn(2)-C6 fungal-type domain-containing protein</fullName>
    </recommendedName>
</protein>
<organism evidence="5 6">
    <name type="scientific">Candida dubliniensis (strain CD36 / ATCC MYA-646 / CBS 7987 / NCPF 3949 / NRRL Y-17841)</name>
    <name type="common">Yeast</name>
    <dbReference type="NCBI Taxonomy" id="573826"/>
    <lineage>
        <taxon>Eukaryota</taxon>
        <taxon>Fungi</taxon>
        <taxon>Dikarya</taxon>
        <taxon>Ascomycota</taxon>
        <taxon>Saccharomycotina</taxon>
        <taxon>Pichiomycetes</taxon>
        <taxon>Debaryomycetaceae</taxon>
        <taxon>Candida/Lodderomyces clade</taxon>
        <taxon>Candida</taxon>
    </lineage>
</organism>
<dbReference type="PROSITE" id="PS50048">
    <property type="entry name" value="ZN2_CY6_FUNGAL_2"/>
    <property type="match status" value="1"/>
</dbReference>
<accession>B9W8F0</accession>
<keyword evidence="6" id="KW-1185">Reference proteome</keyword>
<dbReference type="KEGG" id="cdu:CD36_07140"/>
<sequence>MKLSINGVKMKRTRSKTGCLTCRKRKKKCDENKPNCNNCIHLNKECVWPNKDNNNIFITTTTKRITKPMDKDSIIKTNNRETTTLLKPIENKTQDHILKHDPAILLKALYPQQFVPSPTNQEEYGATSKNMVLLDSSIINSNSNSNLNSNSNSNSPIMKKSNYYLERIAMQQDCVEEDYLSRSSFQYIDIDTKSSHNNDNNNNNDQSKSNNSP</sequence>
<evidence type="ECO:0000313" key="4">
    <source>
        <dbReference type="CGD" id="CAL0000169215"/>
    </source>
</evidence>
<dbReference type="eggNOG" id="ENOG502QWIS">
    <property type="taxonomic scope" value="Eukaryota"/>
</dbReference>
<feature type="compositionally biased region" description="Low complexity" evidence="2">
    <location>
        <begin position="197"/>
        <end position="213"/>
    </location>
</feature>
<feature type="region of interest" description="Disordered" evidence="2">
    <location>
        <begin position="191"/>
        <end position="213"/>
    </location>
</feature>
<evidence type="ECO:0000256" key="1">
    <source>
        <dbReference type="ARBA" id="ARBA00023242"/>
    </source>
</evidence>
<dbReference type="Proteomes" id="UP000002605">
    <property type="component" value="Chromosome 1"/>
</dbReference>
<dbReference type="SMART" id="SM00066">
    <property type="entry name" value="GAL4"/>
    <property type="match status" value="1"/>
</dbReference>
<evidence type="ECO:0000313" key="6">
    <source>
        <dbReference type="Proteomes" id="UP000002605"/>
    </source>
</evidence>
<dbReference type="InterPro" id="IPR036864">
    <property type="entry name" value="Zn2-C6_fun-type_DNA-bd_sf"/>
</dbReference>
<evidence type="ECO:0000256" key="2">
    <source>
        <dbReference type="SAM" id="MobiDB-lite"/>
    </source>
</evidence>
<dbReference type="VEuPathDB" id="FungiDB:CD36_07140"/>
<dbReference type="GeneID" id="8044912"/>
<dbReference type="Gene3D" id="4.10.240.10">
    <property type="entry name" value="Zn(2)-C6 fungal-type DNA-binding domain"/>
    <property type="match status" value="1"/>
</dbReference>
<dbReference type="GO" id="GO:0008270">
    <property type="term" value="F:zinc ion binding"/>
    <property type="evidence" value="ECO:0007669"/>
    <property type="project" value="InterPro"/>
</dbReference>
<dbReference type="EMBL" id="FM992688">
    <property type="protein sequence ID" value="CAX45020.1"/>
    <property type="molecule type" value="Genomic_DNA"/>
</dbReference>
<keyword evidence="1" id="KW-0539">Nucleus</keyword>
<dbReference type="CDD" id="cd00067">
    <property type="entry name" value="GAL4"/>
    <property type="match status" value="1"/>
</dbReference>
<dbReference type="AlphaFoldDB" id="B9W8F0"/>
<dbReference type="GO" id="GO:0000981">
    <property type="term" value="F:DNA-binding transcription factor activity, RNA polymerase II-specific"/>
    <property type="evidence" value="ECO:0007669"/>
    <property type="project" value="InterPro"/>
</dbReference>